<dbReference type="EMBL" id="QTSX02005691">
    <property type="protein sequence ID" value="KAJ9059228.1"/>
    <property type="molecule type" value="Genomic_DNA"/>
</dbReference>
<organism evidence="1 2">
    <name type="scientific">Entomophthora muscae</name>
    <dbReference type="NCBI Taxonomy" id="34485"/>
    <lineage>
        <taxon>Eukaryota</taxon>
        <taxon>Fungi</taxon>
        <taxon>Fungi incertae sedis</taxon>
        <taxon>Zoopagomycota</taxon>
        <taxon>Entomophthoromycotina</taxon>
        <taxon>Entomophthoromycetes</taxon>
        <taxon>Entomophthorales</taxon>
        <taxon>Entomophthoraceae</taxon>
        <taxon>Entomophthora</taxon>
    </lineage>
</organism>
<evidence type="ECO:0000313" key="1">
    <source>
        <dbReference type="EMBL" id="KAJ9059228.1"/>
    </source>
</evidence>
<dbReference type="Proteomes" id="UP001165960">
    <property type="component" value="Unassembled WGS sequence"/>
</dbReference>
<keyword evidence="2" id="KW-1185">Reference proteome</keyword>
<proteinExistence type="predicted"/>
<protein>
    <submittedName>
        <fullName evidence="1">Uncharacterized protein</fullName>
    </submittedName>
</protein>
<reference evidence="1" key="1">
    <citation type="submission" date="2022-04" db="EMBL/GenBank/DDBJ databases">
        <title>Genome of the entomopathogenic fungus Entomophthora muscae.</title>
        <authorList>
            <person name="Elya C."/>
            <person name="Lovett B.R."/>
            <person name="Lee E."/>
            <person name="Macias A.M."/>
            <person name="Hajek A.E."/>
            <person name="De Bivort B.L."/>
            <person name="Kasson M.T."/>
            <person name="De Fine Licht H.H."/>
            <person name="Stajich J.E."/>
        </authorList>
    </citation>
    <scope>NUCLEOTIDE SEQUENCE</scope>
    <source>
        <strain evidence="1">Berkeley</strain>
    </source>
</reference>
<evidence type="ECO:0000313" key="2">
    <source>
        <dbReference type="Proteomes" id="UP001165960"/>
    </source>
</evidence>
<comment type="caution">
    <text evidence="1">The sequence shown here is derived from an EMBL/GenBank/DDBJ whole genome shotgun (WGS) entry which is preliminary data.</text>
</comment>
<gene>
    <name evidence="1" type="ORF">DSO57_1004542</name>
</gene>
<accession>A0ACC2SAA7</accession>
<sequence>MHLMKADMGGAATVAAAVLAIAKLKLPINVKAVIALCENMPSSTATKPGDVVTAMSGKTIEVLNTDAEGRMVLSDALYYLTTTYKPHTVMTVATLTGAMVIALGDVFTGAFCSNESLWEDLQNAGLVTGDQFWRMPLHANYRELMTQSNVADLANIGVKNGGGSCSAAAFLREFVPRQSEPPVEPLDMNEDDTLQTRYAHLDIAGVMETSSDSGYNVKGMSGRPARSFVELARQLSKKGSSK</sequence>
<name>A0ACC2SAA7_9FUNG</name>